<dbReference type="Proteomes" id="UP000516380">
    <property type="component" value="Chromosome"/>
</dbReference>
<reference evidence="1 2" key="1">
    <citation type="submission" date="2020-07" db="EMBL/GenBank/DDBJ databases">
        <title>Mycobacterium kansasii (former subtype) with zoonotic potential isolated from diseased indoor pet cat, Japan.</title>
        <authorList>
            <person name="Fukano H."/>
            <person name="Terazono T."/>
            <person name="Hoshino Y."/>
        </authorList>
    </citation>
    <scope>NUCLEOTIDE SEQUENCE [LARGE SCALE GENOMIC DNA]</scope>
    <source>
        <strain evidence="1 2">Kuro-I</strain>
    </source>
</reference>
<evidence type="ECO:0000313" key="2">
    <source>
        <dbReference type="Proteomes" id="UP000516380"/>
    </source>
</evidence>
<dbReference type="AlphaFoldDB" id="A0A7G1IC63"/>
<gene>
    <name evidence="1" type="ORF">NIIDMKKI_23450</name>
</gene>
<proteinExistence type="predicted"/>
<dbReference type="EMBL" id="AP023343">
    <property type="protein sequence ID" value="BCI87139.1"/>
    <property type="molecule type" value="Genomic_DNA"/>
</dbReference>
<accession>A0A7G1IC63</accession>
<evidence type="ECO:0000313" key="1">
    <source>
        <dbReference type="EMBL" id="BCI87139.1"/>
    </source>
</evidence>
<keyword evidence="2" id="KW-1185">Reference proteome</keyword>
<name>A0A7G1IC63_MYCKA</name>
<organism evidence="1 2">
    <name type="scientific">Mycobacterium kansasii</name>
    <dbReference type="NCBI Taxonomy" id="1768"/>
    <lineage>
        <taxon>Bacteria</taxon>
        <taxon>Bacillati</taxon>
        <taxon>Actinomycetota</taxon>
        <taxon>Actinomycetes</taxon>
        <taxon>Mycobacteriales</taxon>
        <taxon>Mycobacteriaceae</taxon>
        <taxon>Mycobacterium</taxon>
    </lineage>
</organism>
<protein>
    <submittedName>
        <fullName evidence="1">Uncharacterized protein</fullName>
    </submittedName>
</protein>
<sequence>MTARIVIPRMGKGLFADEGLEPHSRFPAVQHFPAPPLLLAHMGGAELTTLHEMGH</sequence>